<feature type="region of interest" description="Disordered" evidence="3">
    <location>
        <begin position="361"/>
        <end position="400"/>
    </location>
</feature>
<feature type="compositionally biased region" description="Low complexity" evidence="3">
    <location>
        <begin position="539"/>
        <end position="548"/>
    </location>
</feature>
<evidence type="ECO:0000256" key="1">
    <source>
        <dbReference type="ARBA" id="ARBA00022737"/>
    </source>
</evidence>
<accession>A0A367L2V3</accession>
<dbReference type="InterPro" id="IPR037104">
    <property type="entry name" value="Annexin_sf"/>
</dbReference>
<keyword evidence="2" id="KW-0041">Annexin</keyword>
<dbReference type="GO" id="GO:0005544">
    <property type="term" value="F:calcium-dependent phospholipid binding"/>
    <property type="evidence" value="ECO:0007669"/>
    <property type="project" value="InterPro"/>
</dbReference>
<feature type="region of interest" description="Disordered" evidence="3">
    <location>
        <begin position="415"/>
        <end position="548"/>
    </location>
</feature>
<keyword evidence="5" id="KW-1185">Reference proteome</keyword>
<feature type="compositionally biased region" description="Basic and acidic residues" evidence="3">
    <location>
        <begin position="510"/>
        <end position="521"/>
    </location>
</feature>
<dbReference type="STRING" id="1330021.A0A367L2V3"/>
<dbReference type="SUPFAM" id="SSF47874">
    <property type="entry name" value="Annexin"/>
    <property type="match status" value="1"/>
</dbReference>
<sequence length="950" mass="106698">MTRHPFRPQEAIKDASLQREVLVLLANNRFADASRLLFGLSPNDGYTYHATASVSLDMAQTVVGLGRANGLHAWYRADDGSPRDPPPQTDVEAYVSVFTPSTVTTSALKNLGTNAKKGSIRSEVARHLDEKRFIHASLTSELAVPKCKSPPCLNPSLDFWAWSCRNLEWCGPCASSALVPTSHHVLPVLMHHFGCATPSHESLEVLKRLADGRPVVDVGSGNGYWSFLLRCYGLTVHAVDNMQSRWRVNWIDDTAVMDGVDWLRRRAGGKGMVMLLVYPVVGVDGAFTRELVGAFRGDTLAVVGTQNGNGYTGFRGLTMDQYMDKEHREWTRVVQIPLPSFPGKDEALFVFQRWRGGPMSLHVQDRTRSRSRSRDRRSRDYDDDGYARPSGGEGGYGRQDSYAMSDQMLKFLPQKYSRSKYKDRDDQDLAYGSMPGGGGGGASSSSSTRYYETQRESYYRTVEKSGAGPPRERRERSEERLRPVVDTGRSRDRTSLAVDDSGPSRRNRSRSRDGRGEREPSPRPAMSSSLTVDGRQAGSSRLSAAPASPLLESYRGTYQDCSPMPSPLLLPTNNKGGIDMMEALTPPLAYHSDVSEDESSKRSRRARFHDPQDIATTIAQALRGEGRPDTRPLVDILPSLTHEQVVELRAEYKRLVKTGVDRKGVNVAKHLRARLKDDDAGLAKACYAVALGRWESEAYWANFWYQGDKTRRELLIEALMGRTNDEIRHVKDAFADKKYGDSLITCMRTELKEDKFKKAVLLVLDECRMEDYDAYGRRLPLDHDLVDEDVADLRRAVKADKGGESAMIDIVVRRNHDHLRAILAEYEHRYRANFAREALKRSGNLVGELLAHVLNGVINRPVRDALLLHHALNASRKDDLRRELLISRLVRFHWDPAHMQAVRRAFRDRYGKDLGDAIRDAVSGPLGRFCAGLCIARVPNDVRRVERLHH</sequence>
<reference evidence="4 5" key="1">
    <citation type="journal article" date="2015" name="BMC Genomics">
        <title>Insights from the genome of Ophiocordyceps polyrhachis-furcata to pathogenicity and host specificity in insect fungi.</title>
        <authorList>
            <person name="Wichadakul D."/>
            <person name="Kobmoo N."/>
            <person name="Ingsriswang S."/>
            <person name="Tangphatsornruang S."/>
            <person name="Chantasingh D."/>
            <person name="Luangsa-ard J.J."/>
            <person name="Eurwilaichitr L."/>
        </authorList>
    </citation>
    <scope>NUCLEOTIDE SEQUENCE [LARGE SCALE GENOMIC DNA]</scope>
    <source>
        <strain evidence="4 5">BCC 54312</strain>
    </source>
</reference>
<evidence type="ECO:0000313" key="5">
    <source>
        <dbReference type="Proteomes" id="UP000253664"/>
    </source>
</evidence>
<proteinExistence type="predicted"/>
<protein>
    <recommendedName>
        <fullName evidence="6">Annexin</fullName>
    </recommendedName>
</protein>
<feature type="compositionally biased region" description="Basic and acidic residues" evidence="3">
    <location>
        <begin position="452"/>
        <end position="463"/>
    </location>
</feature>
<evidence type="ECO:0000256" key="3">
    <source>
        <dbReference type="SAM" id="MobiDB-lite"/>
    </source>
</evidence>
<organism evidence="4 5">
    <name type="scientific">Ophiocordyceps polyrhachis-furcata BCC 54312</name>
    <dbReference type="NCBI Taxonomy" id="1330021"/>
    <lineage>
        <taxon>Eukaryota</taxon>
        <taxon>Fungi</taxon>
        <taxon>Dikarya</taxon>
        <taxon>Ascomycota</taxon>
        <taxon>Pezizomycotina</taxon>
        <taxon>Sordariomycetes</taxon>
        <taxon>Hypocreomycetidae</taxon>
        <taxon>Hypocreales</taxon>
        <taxon>Ophiocordycipitaceae</taxon>
        <taxon>Ophiocordyceps</taxon>
    </lineage>
</organism>
<dbReference type="SUPFAM" id="SSF53335">
    <property type="entry name" value="S-adenosyl-L-methionine-dependent methyltransferases"/>
    <property type="match status" value="1"/>
</dbReference>
<dbReference type="GO" id="GO:0005509">
    <property type="term" value="F:calcium ion binding"/>
    <property type="evidence" value="ECO:0007669"/>
    <property type="project" value="InterPro"/>
</dbReference>
<dbReference type="Gene3D" id="1.10.220.10">
    <property type="entry name" value="Annexin"/>
    <property type="match status" value="3"/>
</dbReference>
<feature type="compositionally biased region" description="Basic and acidic residues" evidence="3">
    <location>
        <begin position="470"/>
        <end position="494"/>
    </location>
</feature>
<dbReference type="EMBL" id="LKCN02000018">
    <property type="protein sequence ID" value="RCI08738.1"/>
    <property type="molecule type" value="Genomic_DNA"/>
</dbReference>
<dbReference type="InterPro" id="IPR029063">
    <property type="entry name" value="SAM-dependent_MTases_sf"/>
</dbReference>
<dbReference type="Proteomes" id="UP000253664">
    <property type="component" value="Unassembled WGS sequence"/>
</dbReference>
<dbReference type="PANTHER" id="PTHR39290:SF6">
    <property type="entry name" value="S-ADENOSYL-L-METHIONINE-DEPENDENT METHYLTRANSFERASES SUPERFAMILY PROTEIN"/>
    <property type="match status" value="1"/>
</dbReference>
<dbReference type="OrthoDB" id="5411518at2759"/>
<gene>
    <name evidence="4" type="ORF">L249_4746</name>
</gene>
<dbReference type="PROSITE" id="PS51897">
    <property type="entry name" value="ANNEXIN_2"/>
    <property type="match status" value="1"/>
</dbReference>
<dbReference type="InterPro" id="IPR018502">
    <property type="entry name" value="Annexin_repeat"/>
</dbReference>
<name>A0A367L2V3_9HYPO</name>
<comment type="caution">
    <text evidence="4">The sequence shown here is derived from an EMBL/GenBank/DDBJ whole genome shotgun (WGS) entry which is preliminary data.</text>
</comment>
<evidence type="ECO:0000256" key="2">
    <source>
        <dbReference type="ARBA" id="ARBA00023216"/>
    </source>
</evidence>
<evidence type="ECO:0008006" key="6">
    <source>
        <dbReference type="Google" id="ProtNLM"/>
    </source>
</evidence>
<dbReference type="AlphaFoldDB" id="A0A367L2V3"/>
<evidence type="ECO:0000313" key="4">
    <source>
        <dbReference type="EMBL" id="RCI08738.1"/>
    </source>
</evidence>
<keyword evidence="1" id="KW-0677">Repeat</keyword>
<dbReference type="PANTHER" id="PTHR39290">
    <property type="entry name" value="C3H1-TYPE DOMAIN-CONTAINING PROTEIN-RELATED"/>
    <property type="match status" value="1"/>
</dbReference>